<dbReference type="GO" id="GO:0030246">
    <property type="term" value="F:carbohydrate binding"/>
    <property type="evidence" value="ECO:0007669"/>
    <property type="project" value="InterPro"/>
</dbReference>
<dbReference type="OrthoDB" id="10420270at2759"/>
<dbReference type="InterPro" id="IPR005084">
    <property type="entry name" value="CBM6"/>
</dbReference>
<feature type="domain" description="CBM6" evidence="1">
    <location>
        <begin position="32"/>
        <end position="107"/>
    </location>
</feature>
<proteinExistence type="predicted"/>
<keyword evidence="3" id="KW-1185">Reference proteome</keyword>
<dbReference type="AlphaFoldDB" id="A0A084B2Y7"/>
<protein>
    <recommendedName>
        <fullName evidence="1">CBM6 domain-containing protein</fullName>
    </recommendedName>
</protein>
<dbReference type="InterPro" id="IPR008979">
    <property type="entry name" value="Galactose-bd-like_sf"/>
</dbReference>
<dbReference type="SUPFAM" id="SSF49785">
    <property type="entry name" value="Galactose-binding domain-like"/>
    <property type="match status" value="1"/>
</dbReference>
<name>A0A084B2Y7_STACB</name>
<dbReference type="HOGENOM" id="CLU_172735_0_0_1"/>
<evidence type="ECO:0000313" key="3">
    <source>
        <dbReference type="Proteomes" id="UP000028045"/>
    </source>
</evidence>
<gene>
    <name evidence="2" type="ORF">S7711_09119</name>
</gene>
<accession>A0A084B2Y7</accession>
<dbReference type="Gene3D" id="2.60.120.260">
    <property type="entry name" value="Galactose-binding domain-like"/>
    <property type="match status" value="1"/>
</dbReference>
<reference evidence="2 3" key="1">
    <citation type="journal article" date="2014" name="BMC Genomics">
        <title>Comparative genome sequencing reveals chemotype-specific gene clusters in the toxigenic black mold Stachybotrys.</title>
        <authorList>
            <person name="Semeiks J."/>
            <person name="Borek D."/>
            <person name="Otwinowski Z."/>
            <person name="Grishin N.V."/>
        </authorList>
    </citation>
    <scope>NUCLEOTIDE SEQUENCE [LARGE SCALE GENOMIC DNA]</scope>
    <source>
        <strain evidence="3">CBS 109288 / IBT 7711</strain>
    </source>
</reference>
<dbReference type="CDD" id="cd04084">
    <property type="entry name" value="CBM6_xylanase-like"/>
    <property type="match status" value="1"/>
</dbReference>
<evidence type="ECO:0000313" key="2">
    <source>
        <dbReference type="EMBL" id="KEY71916.1"/>
    </source>
</evidence>
<dbReference type="EMBL" id="KL648116">
    <property type="protein sequence ID" value="KEY71916.1"/>
    <property type="molecule type" value="Genomic_DNA"/>
</dbReference>
<organism evidence="2 3">
    <name type="scientific">Stachybotrys chartarum (strain CBS 109288 / IBT 7711)</name>
    <name type="common">Toxic black mold</name>
    <name type="synonym">Stilbospora chartarum</name>
    <dbReference type="NCBI Taxonomy" id="1280523"/>
    <lineage>
        <taxon>Eukaryota</taxon>
        <taxon>Fungi</taxon>
        <taxon>Dikarya</taxon>
        <taxon>Ascomycota</taxon>
        <taxon>Pezizomycotina</taxon>
        <taxon>Sordariomycetes</taxon>
        <taxon>Hypocreomycetidae</taxon>
        <taxon>Hypocreales</taxon>
        <taxon>Stachybotryaceae</taxon>
        <taxon>Stachybotrys</taxon>
    </lineage>
</organism>
<dbReference type="Pfam" id="PF03422">
    <property type="entry name" value="CBM_6"/>
    <property type="match status" value="1"/>
</dbReference>
<dbReference type="Proteomes" id="UP000028045">
    <property type="component" value="Unassembled WGS sequence"/>
</dbReference>
<sequence length="111" mass="11712">MRQLSMTDTWALQAGGLSNFVRVEVEISARPEGVAAEAFSEVGQQVTGISNRDYIKVSGVASGDNALSVTASVAPANKGEEFDLPLGSVEETLIGIVALSDTARWQTRKSV</sequence>
<evidence type="ECO:0000259" key="1">
    <source>
        <dbReference type="Pfam" id="PF03422"/>
    </source>
</evidence>